<dbReference type="AlphaFoldDB" id="A0A6G9QNB7"/>
<dbReference type="SUPFAM" id="SSF53850">
    <property type="entry name" value="Periplasmic binding protein-like II"/>
    <property type="match status" value="1"/>
</dbReference>
<dbReference type="EMBL" id="CP050313">
    <property type="protein sequence ID" value="QIR16056.1"/>
    <property type="molecule type" value="Genomic_DNA"/>
</dbReference>
<evidence type="ECO:0000313" key="2">
    <source>
        <dbReference type="Proteomes" id="UP000502608"/>
    </source>
</evidence>
<protein>
    <recommendedName>
        <fullName evidence="3">Amino acid ABC transporter substrate-binding protein</fullName>
    </recommendedName>
</protein>
<proteinExistence type="predicted"/>
<gene>
    <name evidence="1" type="ORF">HBH39_00330</name>
</gene>
<keyword evidence="2" id="KW-1185">Reference proteome</keyword>
<evidence type="ECO:0000313" key="1">
    <source>
        <dbReference type="EMBL" id="QIR16056.1"/>
    </source>
</evidence>
<accession>A0A6G9QNB7</accession>
<sequence length="291" mass="33454">MAYLYVPQSKAVDSFIINHSESANDFRYEYTYALLQLVIEATQADFGEANLQVSSVVMSRNRQLRALESGEVINIMAEAANTEWNDKLLPVYIPIRKGVQGFRVFIITQNNAEKLSHVKSLEQLMQFPTGSGSQWTTKIAMQQAGFNVVESTHYDSLFNMLSKERFITFGRGVNEAFQEVTAYQKLYPQLMLDEHLVLHIPLATYFYVSPNQPRLAERVRVGLERIISNGKFDQFFYQHHCDFLRQSKLNQRVVLKIDNPLVSEQQMTSIVGQEFLLDPKSDFASLCQPYQ</sequence>
<evidence type="ECO:0008006" key="3">
    <source>
        <dbReference type="Google" id="ProtNLM"/>
    </source>
</evidence>
<dbReference type="Proteomes" id="UP000502608">
    <property type="component" value="Chromosome"/>
</dbReference>
<reference evidence="1 2" key="1">
    <citation type="submission" date="2020-03" db="EMBL/GenBank/DDBJ databases">
        <title>Complete genome sequence of Shewanella sp.</title>
        <authorList>
            <person name="Kim Y.-S."/>
            <person name="Kim S.-J."/>
            <person name="Jung H.-K."/>
            <person name="Kim K.-H."/>
        </authorList>
    </citation>
    <scope>NUCLEOTIDE SEQUENCE [LARGE SCALE GENOMIC DNA]</scope>
    <source>
        <strain evidence="1 2">PN3F2</strain>
    </source>
</reference>
<organism evidence="1 2">
    <name type="scientific">Shewanella aestuarii</name>
    <dbReference type="NCBI Taxonomy" id="1028752"/>
    <lineage>
        <taxon>Bacteria</taxon>
        <taxon>Pseudomonadati</taxon>
        <taxon>Pseudomonadota</taxon>
        <taxon>Gammaproteobacteria</taxon>
        <taxon>Alteromonadales</taxon>
        <taxon>Shewanellaceae</taxon>
        <taxon>Shewanella</taxon>
    </lineage>
</organism>
<dbReference type="KEGG" id="saes:HBH39_00330"/>
<name>A0A6G9QNB7_9GAMM</name>